<evidence type="ECO:0000313" key="3">
    <source>
        <dbReference type="Proteomes" id="UP001447188"/>
    </source>
</evidence>
<dbReference type="EMBL" id="JBBBZM010000278">
    <property type="protein sequence ID" value="KAL0631233.1"/>
    <property type="molecule type" value="Genomic_DNA"/>
</dbReference>
<evidence type="ECO:0000313" key="2">
    <source>
        <dbReference type="EMBL" id="KAL0631233.1"/>
    </source>
</evidence>
<reference evidence="2 3" key="1">
    <citation type="submission" date="2024-02" db="EMBL/GenBank/DDBJ databases">
        <title>Discinaceae phylogenomics.</title>
        <authorList>
            <person name="Dirks A.C."/>
            <person name="James T.Y."/>
        </authorList>
    </citation>
    <scope>NUCLEOTIDE SEQUENCE [LARGE SCALE GENOMIC DNA]</scope>
    <source>
        <strain evidence="2 3">ACD0624</strain>
    </source>
</reference>
<gene>
    <name evidence="2" type="ORF">Q9L58_009905</name>
</gene>
<sequence length="314" mass="35487">MLPLHTAREHNSFTPPISRASRTHVPLEMSDRKQNQQLPFSDPNSVGYPVLNQCADATYTRPDITYLCAHFGCERCGLVYDNYPDAYEHHLTSAKHAVNRSNLSGLYGIREPPSITKRRVDVFLIPTPLLAASIRRQAIEDFDKRNVMYPNIPKIVVHGTSIVHTSNSKKRRAGEIEENDNGDDDEKEAGGETDTEAEDDYSDTETGDMIPFRVELVKLPHFTPRQPAAQAEVLHIRVPRRVRSIGALRRIVYKAYCITAENPVDISRMAVQMWAVDVLSLVRPVQQILVEDDEDLRNVIGQSRGSMSWKMLIG</sequence>
<evidence type="ECO:0000256" key="1">
    <source>
        <dbReference type="SAM" id="MobiDB-lite"/>
    </source>
</evidence>
<feature type="region of interest" description="Disordered" evidence="1">
    <location>
        <begin position="1"/>
        <end position="22"/>
    </location>
</feature>
<protein>
    <submittedName>
        <fullName evidence="2">Uncharacterized protein</fullName>
    </submittedName>
</protein>
<organism evidence="2 3">
    <name type="scientific">Discina gigas</name>
    <dbReference type="NCBI Taxonomy" id="1032678"/>
    <lineage>
        <taxon>Eukaryota</taxon>
        <taxon>Fungi</taxon>
        <taxon>Dikarya</taxon>
        <taxon>Ascomycota</taxon>
        <taxon>Pezizomycotina</taxon>
        <taxon>Pezizomycetes</taxon>
        <taxon>Pezizales</taxon>
        <taxon>Discinaceae</taxon>
        <taxon>Discina</taxon>
    </lineage>
</organism>
<proteinExistence type="predicted"/>
<keyword evidence="3" id="KW-1185">Reference proteome</keyword>
<feature type="compositionally biased region" description="Acidic residues" evidence="1">
    <location>
        <begin position="176"/>
        <end position="206"/>
    </location>
</feature>
<dbReference type="Proteomes" id="UP001447188">
    <property type="component" value="Unassembled WGS sequence"/>
</dbReference>
<comment type="caution">
    <text evidence="2">The sequence shown here is derived from an EMBL/GenBank/DDBJ whole genome shotgun (WGS) entry which is preliminary data.</text>
</comment>
<accession>A0ABR3G5U3</accession>
<feature type="compositionally biased region" description="Basic and acidic residues" evidence="1">
    <location>
        <begin position="1"/>
        <end position="11"/>
    </location>
</feature>
<feature type="region of interest" description="Disordered" evidence="1">
    <location>
        <begin position="166"/>
        <end position="206"/>
    </location>
</feature>
<name>A0ABR3G5U3_9PEZI</name>